<dbReference type="AlphaFoldDB" id="A0A8J7U664"/>
<dbReference type="Pfam" id="PF00072">
    <property type="entry name" value="Response_reg"/>
    <property type="match status" value="1"/>
</dbReference>
<dbReference type="Proteomes" id="UP000664417">
    <property type="component" value="Unassembled WGS sequence"/>
</dbReference>
<dbReference type="SMART" id="SM00387">
    <property type="entry name" value="HATPase_c"/>
    <property type="match status" value="1"/>
</dbReference>
<dbReference type="PROSITE" id="PS50110">
    <property type="entry name" value="RESPONSE_REGULATORY"/>
    <property type="match status" value="1"/>
</dbReference>
<feature type="domain" description="Histidine kinase" evidence="6">
    <location>
        <begin position="207"/>
        <end position="465"/>
    </location>
</feature>
<keyword evidence="9" id="KW-1185">Reference proteome</keyword>
<evidence type="ECO:0000313" key="8">
    <source>
        <dbReference type="EMBL" id="MBO1321584.1"/>
    </source>
</evidence>
<dbReference type="EC" id="2.7.13.3" evidence="2"/>
<dbReference type="InterPro" id="IPR011006">
    <property type="entry name" value="CheY-like_superfamily"/>
</dbReference>
<dbReference type="CDD" id="cd00156">
    <property type="entry name" value="REC"/>
    <property type="match status" value="1"/>
</dbReference>
<reference evidence="8" key="1">
    <citation type="submission" date="2021-03" db="EMBL/GenBank/DDBJ databases">
        <authorList>
            <person name="Wang G."/>
        </authorList>
    </citation>
    <scope>NUCLEOTIDE SEQUENCE</scope>
    <source>
        <strain evidence="8">KCTC 12899</strain>
    </source>
</reference>
<dbReference type="PRINTS" id="PR00344">
    <property type="entry name" value="BCTRLSENSOR"/>
</dbReference>
<dbReference type="SUPFAM" id="SSF55874">
    <property type="entry name" value="ATPase domain of HSP90 chaperone/DNA topoisomerase II/histidine kinase"/>
    <property type="match status" value="1"/>
</dbReference>
<dbReference type="Gene3D" id="3.40.50.2300">
    <property type="match status" value="1"/>
</dbReference>
<dbReference type="InterPro" id="IPR001789">
    <property type="entry name" value="Sig_transdc_resp-reg_receiver"/>
</dbReference>
<protein>
    <recommendedName>
        <fullName evidence="2">histidine kinase</fullName>
        <ecNumber evidence="2">2.7.13.3</ecNumber>
    </recommendedName>
</protein>
<evidence type="ECO:0000259" key="6">
    <source>
        <dbReference type="PROSITE" id="PS50109"/>
    </source>
</evidence>
<evidence type="ECO:0000259" key="7">
    <source>
        <dbReference type="PROSITE" id="PS50110"/>
    </source>
</evidence>
<dbReference type="EMBL" id="JAFREP010000025">
    <property type="protein sequence ID" value="MBO1321584.1"/>
    <property type="molecule type" value="Genomic_DNA"/>
</dbReference>
<dbReference type="PANTHER" id="PTHR43547">
    <property type="entry name" value="TWO-COMPONENT HISTIDINE KINASE"/>
    <property type="match status" value="1"/>
</dbReference>
<dbReference type="SUPFAM" id="SSF52172">
    <property type="entry name" value="CheY-like"/>
    <property type="match status" value="1"/>
</dbReference>
<gene>
    <name evidence="8" type="ORF">J3U88_24110</name>
</gene>
<feature type="modified residue" description="4-aspartylphosphate" evidence="4">
    <location>
        <position position="87"/>
    </location>
</feature>
<dbReference type="PROSITE" id="PS50109">
    <property type="entry name" value="HIS_KIN"/>
    <property type="match status" value="1"/>
</dbReference>
<comment type="catalytic activity">
    <reaction evidence="1">
        <text>ATP + protein L-histidine = ADP + protein N-phospho-L-histidine.</text>
        <dbReference type="EC" id="2.7.13.3"/>
    </reaction>
</comment>
<accession>A0A8J7U664</accession>
<dbReference type="InterPro" id="IPR036890">
    <property type="entry name" value="HATPase_C_sf"/>
</dbReference>
<dbReference type="InterPro" id="IPR003594">
    <property type="entry name" value="HATPase_dom"/>
</dbReference>
<dbReference type="InterPro" id="IPR005467">
    <property type="entry name" value="His_kinase_dom"/>
</dbReference>
<sequence length="471" mass="52104">MALLDQNLVTVTTTTGLHKPEDQSAVPAPEEVRPLALLVVDGNRVSRKVYSRLLQKHFGGCHISETETGEKALTMCREGVVDCVLVDYNLPDINGLEFLQSLREELGLGFIAVVILTSQGDEMTAVEAMKRGAQDYLVKGSFSQKLMAQAITNAMEKVELLKELEQKRIDLERKNVELQQTNEELNRTQRQLIDAAHKAGMAEMATGVLHNIGNMLNNLTTAVGVLDEMVKNSRLGGLKKANQLLETFADDLEQRPKGPQLMQYYRRLEGIRTEEFTRFSSEITSLNERIDLLSKGVMAQRKYASLEYHVEKVTIKDLVQDAILLKATSGTDDAGGVEIVEDYQTDQPIECVKIKILHVLTNLILNARESLRQVARPEGDKVIRITVEQEEDAFLCITVADNGTGIEAENLEKIFHYGFTTKPNGSGIGLHVAANSMTEMGGSLRVVSEGNNQGAEFIVRVPVKVRAKVGS</sequence>
<name>A0A8J7U664_9BACT</name>
<evidence type="ECO:0000256" key="5">
    <source>
        <dbReference type="SAM" id="Coils"/>
    </source>
</evidence>
<dbReference type="RefSeq" id="WP_207861558.1">
    <property type="nucleotide sequence ID" value="NZ_JAFREP010000025.1"/>
</dbReference>
<evidence type="ECO:0000256" key="4">
    <source>
        <dbReference type="PROSITE-ProRule" id="PRU00169"/>
    </source>
</evidence>
<dbReference type="GO" id="GO:0000155">
    <property type="term" value="F:phosphorelay sensor kinase activity"/>
    <property type="evidence" value="ECO:0007669"/>
    <property type="project" value="TreeGrafter"/>
</dbReference>
<evidence type="ECO:0000256" key="1">
    <source>
        <dbReference type="ARBA" id="ARBA00000085"/>
    </source>
</evidence>
<dbReference type="PANTHER" id="PTHR43547:SF2">
    <property type="entry name" value="HYBRID SIGNAL TRANSDUCTION HISTIDINE KINASE C"/>
    <property type="match status" value="1"/>
</dbReference>
<proteinExistence type="predicted"/>
<evidence type="ECO:0000256" key="2">
    <source>
        <dbReference type="ARBA" id="ARBA00012438"/>
    </source>
</evidence>
<keyword evidence="5" id="KW-0175">Coiled coil</keyword>
<dbReference type="Gene3D" id="1.10.287.130">
    <property type="match status" value="1"/>
</dbReference>
<feature type="domain" description="Response regulatory" evidence="7">
    <location>
        <begin position="36"/>
        <end position="154"/>
    </location>
</feature>
<dbReference type="Gene3D" id="3.30.565.10">
    <property type="entry name" value="Histidine kinase-like ATPase, C-terminal domain"/>
    <property type="match status" value="1"/>
</dbReference>
<organism evidence="8 9">
    <name type="scientific">Acanthopleuribacter pedis</name>
    <dbReference type="NCBI Taxonomy" id="442870"/>
    <lineage>
        <taxon>Bacteria</taxon>
        <taxon>Pseudomonadati</taxon>
        <taxon>Acidobacteriota</taxon>
        <taxon>Holophagae</taxon>
        <taxon>Acanthopleuribacterales</taxon>
        <taxon>Acanthopleuribacteraceae</taxon>
        <taxon>Acanthopleuribacter</taxon>
    </lineage>
</organism>
<keyword evidence="3 4" id="KW-0597">Phosphoprotein</keyword>
<evidence type="ECO:0000256" key="3">
    <source>
        <dbReference type="ARBA" id="ARBA00022553"/>
    </source>
</evidence>
<evidence type="ECO:0000313" key="9">
    <source>
        <dbReference type="Proteomes" id="UP000664417"/>
    </source>
</evidence>
<dbReference type="Pfam" id="PF02518">
    <property type="entry name" value="HATPase_c"/>
    <property type="match status" value="1"/>
</dbReference>
<feature type="coiled-coil region" evidence="5">
    <location>
        <begin position="147"/>
        <end position="198"/>
    </location>
</feature>
<dbReference type="InterPro" id="IPR004358">
    <property type="entry name" value="Sig_transdc_His_kin-like_C"/>
</dbReference>
<dbReference type="SMART" id="SM00448">
    <property type="entry name" value="REC"/>
    <property type="match status" value="1"/>
</dbReference>
<comment type="caution">
    <text evidence="8">The sequence shown here is derived from an EMBL/GenBank/DDBJ whole genome shotgun (WGS) entry which is preliminary data.</text>
</comment>